<organism evidence="1">
    <name type="scientific">marine sediment metagenome</name>
    <dbReference type="NCBI Taxonomy" id="412755"/>
    <lineage>
        <taxon>unclassified sequences</taxon>
        <taxon>metagenomes</taxon>
        <taxon>ecological metagenomes</taxon>
    </lineage>
</organism>
<reference evidence="1" key="1">
    <citation type="journal article" date="2015" name="Nature">
        <title>Complex archaea that bridge the gap between prokaryotes and eukaryotes.</title>
        <authorList>
            <person name="Spang A."/>
            <person name="Saw J.H."/>
            <person name="Jorgensen S.L."/>
            <person name="Zaremba-Niedzwiedzka K."/>
            <person name="Martijn J."/>
            <person name="Lind A.E."/>
            <person name="van Eijk R."/>
            <person name="Schleper C."/>
            <person name="Guy L."/>
            <person name="Ettema T.J."/>
        </authorList>
    </citation>
    <scope>NUCLEOTIDE SEQUENCE</scope>
</reference>
<protein>
    <submittedName>
        <fullName evidence="1">Uncharacterized protein</fullName>
    </submittedName>
</protein>
<name>A0A0F8XM76_9ZZZZ</name>
<evidence type="ECO:0000313" key="1">
    <source>
        <dbReference type="EMBL" id="KKK70063.1"/>
    </source>
</evidence>
<dbReference type="EMBL" id="LAZR01058360">
    <property type="protein sequence ID" value="KKK70063.1"/>
    <property type="molecule type" value="Genomic_DNA"/>
</dbReference>
<sequence length="104" mass="11265">MKMAIAIAAILLLSSSTALAGWPYAVTVAPPATVVHSYYPVAPVYAYPAPRAFYRPSVVVAPRAFYRPSVVVAPRAYYPAPVLVRPKVFVWGQPVRNAVRAVLP</sequence>
<comment type="caution">
    <text evidence="1">The sequence shown here is derived from an EMBL/GenBank/DDBJ whole genome shotgun (WGS) entry which is preliminary data.</text>
</comment>
<gene>
    <name evidence="1" type="ORF">LCGC14_2927750</name>
</gene>
<accession>A0A0F8XM76</accession>
<dbReference type="AlphaFoldDB" id="A0A0F8XM76"/>
<proteinExistence type="predicted"/>